<keyword evidence="2" id="KW-0560">Oxidoreductase</keyword>
<dbReference type="PRINTS" id="PR00080">
    <property type="entry name" value="SDRFAMILY"/>
</dbReference>
<accession>A0A4E9EEV2</accession>
<evidence type="ECO:0000256" key="1">
    <source>
        <dbReference type="ARBA" id="ARBA00006484"/>
    </source>
</evidence>
<reference evidence="4" key="1">
    <citation type="submission" date="2019-04" db="EMBL/GenBank/DDBJ databases">
        <authorList>
            <person name="Melise S."/>
            <person name="Noan J."/>
            <person name="Okalmin O."/>
        </authorList>
    </citation>
    <scope>NUCLEOTIDE SEQUENCE</scope>
    <source>
        <strain evidence="4">FN9</strain>
    </source>
</reference>
<evidence type="ECO:0000256" key="2">
    <source>
        <dbReference type="ARBA" id="ARBA00023002"/>
    </source>
</evidence>
<dbReference type="Pfam" id="PF00106">
    <property type="entry name" value="adh_short"/>
    <property type="match status" value="1"/>
</dbReference>
<protein>
    <submittedName>
        <fullName evidence="4">Uncharacterized protein</fullName>
    </submittedName>
</protein>
<dbReference type="AlphaFoldDB" id="A0A4E9EEV2"/>
<proteinExistence type="inferred from homology"/>
<evidence type="ECO:0000313" key="4">
    <source>
        <dbReference type="EMBL" id="VIO61238.1"/>
    </source>
</evidence>
<dbReference type="PANTHER" id="PTHR43976">
    <property type="entry name" value="SHORT CHAIN DEHYDROGENASE"/>
    <property type="match status" value="1"/>
</dbReference>
<evidence type="ECO:0000256" key="3">
    <source>
        <dbReference type="RuleBase" id="RU000363"/>
    </source>
</evidence>
<dbReference type="PANTHER" id="PTHR43976:SF16">
    <property type="entry name" value="SHORT-CHAIN DEHYDROGENASE_REDUCTASE FAMILY PROTEIN"/>
    <property type="match status" value="1"/>
</dbReference>
<dbReference type="InterPro" id="IPR002347">
    <property type="entry name" value="SDR_fam"/>
</dbReference>
<name>A0A4E9EEV2_GIBZA</name>
<dbReference type="PRINTS" id="PR00081">
    <property type="entry name" value="GDHRDH"/>
</dbReference>
<sequence length="317" mass="34761">MTYPTSKIWFITGASSGLGLELSLAALAAGHRVIGTTRNVQKATASHPQFEKLGGRWLEVDLSQPASQSVIEESLAAEESRLAQASLHWVIVNNAGSTLIGVAEDVSEVQFSQYLQANVYGCVRVWKAALPTLRRRRQGTLITISSIWGFVPKPEHMLYSAAKAMMESLTESYAALLAPLSIQTLIIEPGGFRTPFAANHQISDQGISKDYEGPVKAWKEVVEEAGKNPNIVDGDPRKFGKAVVDAVEAQGLFQEVLKNHDTTQVLRIQFGSDCYSLFGQRLMKLHHGYERMAVVAKSTDVNNMREDEELGQDGALF</sequence>
<dbReference type="EMBL" id="CAAKMV010000152">
    <property type="protein sequence ID" value="VIO61238.1"/>
    <property type="molecule type" value="Genomic_DNA"/>
</dbReference>
<dbReference type="CDD" id="cd05374">
    <property type="entry name" value="17beta-HSD-like_SDR_c"/>
    <property type="match status" value="1"/>
</dbReference>
<dbReference type="InterPro" id="IPR036291">
    <property type="entry name" value="NAD(P)-bd_dom_sf"/>
</dbReference>
<dbReference type="SUPFAM" id="SSF51735">
    <property type="entry name" value="NAD(P)-binding Rossmann-fold domains"/>
    <property type="match status" value="1"/>
</dbReference>
<gene>
    <name evidence="4" type="ORF">FUG_LOCUS431370</name>
</gene>
<dbReference type="GO" id="GO:0016491">
    <property type="term" value="F:oxidoreductase activity"/>
    <property type="evidence" value="ECO:0007669"/>
    <property type="project" value="UniProtKB-KW"/>
</dbReference>
<dbReference type="InterPro" id="IPR051911">
    <property type="entry name" value="SDR_oxidoreductase"/>
</dbReference>
<organism evidence="4">
    <name type="scientific">Gibberella zeae</name>
    <name type="common">Wheat head blight fungus</name>
    <name type="synonym">Fusarium graminearum</name>
    <dbReference type="NCBI Taxonomy" id="5518"/>
    <lineage>
        <taxon>Eukaryota</taxon>
        <taxon>Fungi</taxon>
        <taxon>Dikarya</taxon>
        <taxon>Ascomycota</taxon>
        <taxon>Pezizomycotina</taxon>
        <taxon>Sordariomycetes</taxon>
        <taxon>Hypocreomycetidae</taxon>
        <taxon>Hypocreales</taxon>
        <taxon>Nectriaceae</taxon>
        <taxon>Fusarium</taxon>
    </lineage>
</organism>
<comment type="similarity">
    <text evidence="1 3">Belongs to the short-chain dehydrogenases/reductases (SDR) family.</text>
</comment>
<dbReference type="Gene3D" id="3.40.50.720">
    <property type="entry name" value="NAD(P)-binding Rossmann-like Domain"/>
    <property type="match status" value="1"/>
</dbReference>